<gene>
    <name evidence="9" type="ORF">NZD86_06880</name>
</gene>
<feature type="transmembrane region" description="Helical" evidence="7">
    <location>
        <begin position="97"/>
        <end position="117"/>
    </location>
</feature>
<name>A0ABY6Z6B0_9BACL</name>
<keyword evidence="5 7" id="KW-1133">Transmembrane helix</keyword>
<feature type="transmembrane region" description="Helical" evidence="7">
    <location>
        <begin position="174"/>
        <end position="192"/>
    </location>
</feature>
<evidence type="ECO:0000256" key="7">
    <source>
        <dbReference type="SAM" id="Phobius"/>
    </source>
</evidence>
<evidence type="ECO:0000256" key="4">
    <source>
        <dbReference type="ARBA" id="ARBA00022801"/>
    </source>
</evidence>
<feature type="transmembrane region" description="Helical" evidence="7">
    <location>
        <begin position="149"/>
        <end position="168"/>
    </location>
</feature>
<evidence type="ECO:0000256" key="2">
    <source>
        <dbReference type="ARBA" id="ARBA00009045"/>
    </source>
</evidence>
<evidence type="ECO:0000313" key="9">
    <source>
        <dbReference type="EMBL" id="WAH38203.1"/>
    </source>
</evidence>
<keyword evidence="10" id="KW-1185">Reference proteome</keyword>
<dbReference type="EMBL" id="CP104064">
    <property type="protein sequence ID" value="WAH38203.1"/>
    <property type="molecule type" value="Genomic_DNA"/>
</dbReference>
<accession>A0ABY6Z6B0</accession>
<dbReference type="InterPro" id="IPR050925">
    <property type="entry name" value="Rhomboid_protease_S54"/>
</dbReference>
<feature type="transmembrane region" description="Helical" evidence="7">
    <location>
        <begin position="21"/>
        <end position="41"/>
    </location>
</feature>
<dbReference type="InterPro" id="IPR022764">
    <property type="entry name" value="Peptidase_S54_rhomboid_dom"/>
</dbReference>
<protein>
    <submittedName>
        <fullName evidence="9">Rhomboid family intramembrane serine protease</fullName>
    </submittedName>
</protein>
<feature type="transmembrane region" description="Helical" evidence="7">
    <location>
        <begin position="61"/>
        <end position="90"/>
    </location>
</feature>
<dbReference type="PANTHER" id="PTHR43731">
    <property type="entry name" value="RHOMBOID PROTEASE"/>
    <property type="match status" value="1"/>
</dbReference>
<dbReference type="Proteomes" id="UP001164803">
    <property type="component" value="Chromosome"/>
</dbReference>
<feature type="transmembrane region" description="Helical" evidence="7">
    <location>
        <begin position="204"/>
        <end position="224"/>
    </location>
</feature>
<proteinExistence type="inferred from homology"/>
<organism evidence="9 10">
    <name type="scientific">Alicyclobacillus dauci</name>
    <dbReference type="NCBI Taxonomy" id="1475485"/>
    <lineage>
        <taxon>Bacteria</taxon>
        <taxon>Bacillati</taxon>
        <taxon>Bacillota</taxon>
        <taxon>Bacilli</taxon>
        <taxon>Bacillales</taxon>
        <taxon>Alicyclobacillaceae</taxon>
        <taxon>Alicyclobacillus</taxon>
    </lineage>
</organism>
<evidence type="ECO:0000256" key="5">
    <source>
        <dbReference type="ARBA" id="ARBA00022989"/>
    </source>
</evidence>
<comment type="subcellular location">
    <subcellularLocation>
        <location evidence="1">Membrane</location>
        <topology evidence="1">Multi-pass membrane protein</topology>
    </subcellularLocation>
</comment>
<evidence type="ECO:0000256" key="6">
    <source>
        <dbReference type="ARBA" id="ARBA00023136"/>
    </source>
</evidence>
<dbReference type="Gene3D" id="1.20.1540.10">
    <property type="entry name" value="Rhomboid-like"/>
    <property type="match status" value="1"/>
</dbReference>
<dbReference type="SUPFAM" id="SSF144091">
    <property type="entry name" value="Rhomboid-like"/>
    <property type="match status" value="1"/>
</dbReference>
<feature type="transmembrane region" description="Helical" evidence="7">
    <location>
        <begin position="123"/>
        <end position="142"/>
    </location>
</feature>
<evidence type="ECO:0000259" key="8">
    <source>
        <dbReference type="Pfam" id="PF01694"/>
    </source>
</evidence>
<keyword evidence="9" id="KW-0645">Protease</keyword>
<reference evidence="9" key="1">
    <citation type="submission" date="2022-08" db="EMBL/GenBank/DDBJ databases">
        <title>Alicyclobacillus dauci DSM2870, complete genome.</title>
        <authorList>
            <person name="Wang Q."/>
            <person name="Cai R."/>
            <person name="Wang Z."/>
        </authorList>
    </citation>
    <scope>NUCLEOTIDE SEQUENCE</scope>
    <source>
        <strain evidence="9">DSM 28700</strain>
    </source>
</reference>
<dbReference type="Pfam" id="PF01694">
    <property type="entry name" value="Rhomboid"/>
    <property type="match status" value="1"/>
</dbReference>
<dbReference type="InterPro" id="IPR035952">
    <property type="entry name" value="Rhomboid-like_sf"/>
</dbReference>
<evidence type="ECO:0000256" key="3">
    <source>
        <dbReference type="ARBA" id="ARBA00022692"/>
    </source>
</evidence>
<feature type="domain" description="Peptidase S54 rhomboid" evidence="8">
    <location>
        <begin position="59"/>
        <end position="193"/>
    </location>
</feature>
<dbReference type="GO" id="GO:0008233">
    <property type="term" value="F:peptidase activity"/>
    <property type="evidence" value="ECO:0007669"/>
    <property type="project" value="UniProtKB-KW"/>
</dbReference>
<keyword evidence="6 7" id="KW-0472">Membrane</keyword>
<comment type="similarity">
    <text evidence="2">Belongs to the peptidase S54 family.</text>
</comment>
<dbReference type="PANTHER" id="PTHR43731:SF14">
    <property type="entry name" value="PRESENILIN-ASSOCIATED RHOMBOID-LIKE PROTEIN, MITOCHONDRIAL"/>
    <property type="match status" value="1"/>
</dbReference>
<dbReference type="RefSeq" id="WP_268045765.1">
    <property type="nucleotide sequence ID" value="NZ_CP104064.1"/>
</dbReference>
<evidence type="ECO:0000256" key="1">
    <source>
        <dbReference type="ARBA" id="ARBA00004141"/>
    </source>
</evidence>
<keyword evidence="4" id="KW-0378">Hydrolase</keyword>
<sequence length="225" mass="24784">MHGFRTLLGRRQFPGRWPASFVLMALSVFWFVIVETIFGHSTQGLVRSGALAGLLVSHGQWFRLLSSLFVHVTFVHLFVNMISLWSLVLVENLVGTNVFLVIYLVSGILGNAVSLVFTPGNVISAGASGAIFGLFGAMLTLAMLKILPVVVRNQLFILLAINVVLDITHSEIDWLAHLGGMIAGVLLTLLYVRAVKRPKFWRIWAWTVGVLAGFSLVLTLFTRIP</sequence>
<evidence type="ECO:0000313" key="10">
    <source>
        <dbReference type="Proteomes" id="UP001164803"/>
    </source>
</evidence>
<dbReference type="GO" id="GO:0006508">
    <property type="term" value="P:proteolysis"/>
    <property type="evidence" value="ECO:0007669"/>
    <property type="project" value="UniProtKB-KW"/>
</dbReference>
<keyword evidence="3 7" id="KW-0812">Transmembrane</keyword>